<organism evidence="10 11">
    <name type="scientific">Senna tora</name>
    <dbReference type="NCBI Taxonomy" id="362788"/>
    <lineage>
        <taxon>Eukaryota</taxon>
        <taxon>Viridiplantae</taxon>
        <taxon>Streptophyta</taxon>
        <taxon>Embryophyta</taxon>
        <taxon>Tracheophyta</taxon>
        <taxon>Spermatophyta</taxon>
        <taxon>Magnoliopsida</taxon>
        <taxon>eudicotyledons</taxon>
        <taxon>Gunneridae</taxon>
        <taxon>Pentapetalae</taxon>
        <taxon>rosids</taxon>
        <taxon>fabids</taxon>
        <taxon>Fabales</taxon>
        <taxon>Fabaceae</taxon>
        <taxon>Caesalpinioideae</taxon>
        <taxon>Cassia clade</taxon>
        <taxon>Senna</taxon>
    </lineage>
</organism>
<evidence type="ECO:0000259" key="7">
    <source>
        <dbReference type="Pfam" id="PF18052"/>
    </source>
</evidence>
<dbReference type="InterPro" id="IPR058922">
    <property type="entry name" value="WHD_DRP"/>
</dbReference>
<evidence type="ECO:0000256" key="2">
    <source>
        <dbReference type="ARBA" id="ARBA00022741"/>
    </source>
</evidence>
<dbReference type="SUPFAM" id="SSF52058">
    <property type="entry name" value="L domain-like"/>
    <property type="match status" value="1"/>
</dbReference>
<dbReference type="Gene3D" id="3.40.50.300">
    <property type="entry name" value="P-loop containing nucleotide triphosphate hydrolases"/>
    <property type="match status" value="1"/>
</dbReference>
<dbReference type="InterPro" id="IPR044974">
    <property type="entry name" value="Disease_R_plants"/>
</dbReference>
<keyword evidence="5" id="KW-0812">Transmembrane</keyword>
<dbReference type="CDD" id="cd14798">
    <property type="entry name" value="RX-CC_like"/>
    <property type="match status" value="1"/>
</dbReference>
<accession>A0A834SXQ2</accession>
<evidence type="ECO:0000256" key="5">
    <source>
        <dbReference type="SAM" id="Phobius"/>
    </source>
</evidence>
<evidence type="ECO:0000313" key="11">
    <source>
        <dbReference type="Proteomes" id="UP000634136"/>
    </source>
</evidence>
<dbReference type="InterPro" id="IPR036388">
    <property type="entry name" value="WH-like_DNA-bd_sf"/>
</dbReference>
<feature type="coiled-coil region" evidence="4">
    <location>
        <begin position="472"/>
        <end position="502"/>
    </location>
</feature>
<dbReference type="InterPro" id="IPR055414">
    <property type="entry name" value="LRR_R13L4/SHOC2-like"/>
</dbReference>
<dbReference type="Pfam" id="PF23598">
    <property type="entry name" value="LRR_14"/>
    <property type="match status" value="1"/>
</dbReference>
<dbReference type="PANTHER" id="PTHR23155">
    <property type="entry name" value="DISEASE RESISTANCE PROTEIN RP"/>
    <property type="match status" value="1"/>
</dbReference>
<dbReference type="GO" id="GO:0098542">
    <property type="term" value="P:defense response to other organism"/>
    <property type="evidence" value="ECO:0007669"/>
    <property type="project" value="TreeGrafter"/>
</dbReference>
<evidence type="ECO:0000256" key="3">
    <source>
        <dbReference type="ARBA" id="ARBA00022821"/>
    </source>
</evidence>
<dbReference type="Gene3D" id="1.20.5.4130">
    <property type="match status" value="2"/>
</dbReference>
<reference evidence="10" key="1">
    <citation type="submission" date="2020-09" db="EMBL/GenBank/DDBJ databases">
        <title>Genome-Enabled Discovery of Anthraquinone Biosynthesis in Senna tora.</title>
        <authorList>
            <person name="Kang S.-H."/>
            <person name="Pandey R.P."/>
            <person name="Lee C.-M."/>
            <person name="Sim J.-S."/>
            <person name="Jeong J.-T."/>
            <person name="Choi B.-S."/>
            <person name="Jung M."/>
            <person name="Ginzburg D."/>
            <person name="Zhao K."/>
            <person name="Won S.Y."/>
            <person name="Oh T.-J."/>
            <person name="Yu Y."/>
            <person name="Kim N.-H."/>
            <person name="Lee O.R."/>
            <person name="Lee T.-H."/>
            <person name="Bashyal P."/>
            <person name="Kim T.-S."/>
            <person name="Lee W.-H."/>
            <person name="Kawkins C."/>
            <person name="Kim C.-K."/>
            <person name="Kim J.S."/>
            <person name="Ahn B.O."/>
            <person name="Rhee S.Y."/>
            <person name="Sohng J.K."/>
        </authorList>
    </citation>
    <scope>NUCLEOTIDE SEQUENCE</scope>
    <source>
        <tissue evidence="10">Leaf</tissue>
    </source>
</reference>
<keyword evidence="1" id="KW-0677">Repeat</keyword>
<keyword evidence="5" id="KW-0472">Membrane</keyword>
<dbReference type="Gene3D" id="1.10.10.10">
    <property type="entry name" value="Winged helix-like DNA-binding domain superfamily/Winged helix DNA-binding domain"/>
    <property type="match status" value="1"/>
</dbReference>
<comment type="caution">
    <text evidence="10">The sequence shown here is derived from an EMBL/GenBank/DDBJ whole genome shotgun (WGS) entry which is preliminary data.</text>
</comment>
<evidence type="ECO:0000259" key="6">
    <source>
        <dbReference type="Pfam" id="PF00931"/>
    </source>
</evidence>
<dbReference type="InterPro" id="IPR032675">
    <property type="entry name" value="LRR_dom_sf"/>
</dbReference>
<keyword evidence="3" id="KW-0611">Plant defense</keyword>
<dbReference type="Proteomes" id="UP000634136">
    <property type="component" value="Unassembled WGS sequence"/>
</dbReference>
<gene>
    <name evidence="10" type="ORF">G2W53_032652</name>
</gene>
<sequence length="1216" mass="140722">MADIAMNIVVATVAERLSSLLIQEYGVLAEQANRVEWIERELRLMHPFLEHLERQRQNDEEDVNKWADELREVLRDAEDAIETFINKSVKGRGNMFFNVVTRLKFGKELQRIRQRILDVSLRRKSYLQDRNIDVVVETPVHGGESSSTTPDTIVTPTVRKLENILTQSFLTRWKVIDIVKQGLCNFTQVAVEDFIDTRERWYSKIDMLKGLLSPFVAYRCQTKLEKKMKIIETQIGDAYNRRSSYGFEEYAEDEKGEMKSTSRVHPLKTRMRFLNWRTILAAMFFNFLVCLILWFDDMETLLIIMAFPLLVKCIVEFAATCCLDLGQDMQSIQRDTRLMRALTIDSESGEGLNERQRIWVEQIKVVAQQGEALCAAYELRKPHAANLVIRHSLGKKINYMLDKIGNVLERKIIYGIANIEERKGLVSLGQSTQGSEINSGSHEIMTEQKDNCGTEEHPPSSLQHMNHDYHSVNGLKEKVQSIREELQLMNALFKDVQEMEQQEQLDRRVRIWVDQMRESFSMVQRLRQRMHPSLLVKESSIIGFDDDIDVLRAQLLSNEERLCVTSIVGIGGTGKTTIARFIFNNDAVVDHFHYRVWVSVPRNYVLELLLEDIAKQIMGVREIKWNAKEELTQILNRVLANKRYLIVVDDVQTSLWDSLKKAIPDMSTGCRVLLTSRSLNEVPKSPRTFVHHLHLLNDEDSWRCLFYFVLFPAGFVIPARRLIVLWVAEDLVHQGENEESSENVAERYLTELIDLNMVQIIKRKHNGKVKSCRLPYALRELWLTKAEEYKFLQGHIDTNSDSSPKTCIIRRVADHLDQNDIYYSHIHGDTAAPSTTLRTYYKHVLSFLSFDAQEGSKPGEDIGNFLNRCISSNCFLLLRVLDLEHVYKPKLPKDIGRLSKLRYLGLRWTYLESLPSSIGNLLKLQTLDLKATNISSLPSSLWKMQLRHLYLSETYGSRFPPKPRGGSLSNIQTLWGLFLDEDSPVKDGLDRLVNIRKLGLVCQSLSLQQESMASQLDALAGWLLRLEHLQSLRLKSRNEEGQPWNLHLESFKDHKYLTDMYLLGRLSSPSLLSQFFPPSLIELTLAHSRLSEDPMQILNDLPNLRYLNLQAESYMGKTMLCCSGSFPQLRILKIWMLEQLEDWNIQQEALPCLRQLEIRSCQCLKMLPDGMQYVKALLELKLTSMPMQFKRRIEDSSSEDWHKIAHIPNISKNDSQ</sequence>
<dbReference type="InterPro" id="IPR038005">
    <property type="entry name" value="RX-like_CC"/>
</dbReference>
<dbReference type="OrthoDB" id="1432787at2759"/>
<dbReference type="Gene3D" id="3.80.10.10">
    <property type="entry name" value="Ribonuclease Inhibitor"/>
    <property type="match status" value="2"/>
</dbReference>
<feature type="domain" description="NB-ARC" evidence="6">
    <location>
        <begin position="546"/>
        <end position="705"/>
    </location>
</feature>
<feature type="domain" description="Disease resistance R13L4/SHOC-2-like LRR" evidence="9">
    <location>
        <begin position="870"/>
        <end position="1162"/>
    </location>
</feature>
<protein>
    <submittedName>
        <fullName evidence="10">Putative disease resistance RPP13-like protein 2</fullName>
    </submittedName>
</protein>
<dbReference type="InterPro" id="IPR002182">
    <property type="entry name" value="NB-ARC"/>
</dbReference>
<keyword evidence="4" id="KW-0175">Coiled coil</keyword>
<evidence type="ECO:0000256" key="4">
    <source>
        <dbReference type="SAM" id="Coils"/>
    </source>
</evidence>
<dbReference type="EMBL" id="JAAIUW010000010">
    <property type="protein sequence ID" value="KAF7811676.1"/>
    <property type="molecule type" value="Genomic_DNA"/>
</dbReference>
<dbReference type="SUPFAM" id="SSF52540">
    <property type="entry name" value="P-loop containing nucleoside triphosphate hydrolases"/>
    <property type="match status" value="1"/>
</dbReference>
<keyword evidence="5" id="KW-1133">Transmembrane helix</keyword>
<dbReference type="GO" id="GO:0043531">
    <property type="term" value="F:ADP binding"/>
    <property type="evidence" value="ECO:0007669"/>
    <property type="project" value="InterPro"/>
</dbReference>
<dbReference type="PRINTS" id="PR00364">
    <property type="entry name" value="DISEASERSIST"/>
</dbReference>
<evidence type="ECO:0000259" key="8">
    <source>
        <dbReference type="Pfam" id="PF23559"/>
    </source>
</evidence>
<keyword evidence="11" id="KW-1185">Reference proteome</keyword>
<proteinExistence type="predicted"/>
<dbReference type="InterPro" id="IPR027417">
    <property type="entry name" value="P-loop_NTPase"/>
</dbReference>
<dbReference type="Pfam" id="PF18052">
    <property type="entry name" value="Rx_N"/>
    <property type="match status" value="1"/>
</dbReference>
<feature type="domain" description="Disease resistance N-terminal" evidence="7">
    <location>
        <begin position="9"/>
        <end position="92"/>
    </location>
</feature>
<feature type="coiled-coil region" evidence="4">
    <location>
        <begin position="49"/>
        <end position="87"/>
    </location>
</feature>
<dbReference type="AlphaFoldDB" id="A0A834SXQ2"/>
<name>A0A834SXQ2_9FABA</name>
<dbReference type="PANTHER" id="PTHR23155:SF955">
    <property type="entry name" value="AAA+ ATPASE DOMAIN-CONTAINING PROTEIN"/>
    <property type="match status" value="1"/>
</dbReference>
<dbReference type="InterPro" id="IPR041118">
    <property type="entry name" value="Rx_N"/>
</dbReference>
<evidence type="ECO:0000256" key="1">
    <source>
        <dbReference type="ARBA" id="ARBA00022737"/>
    </source>
</evidence>
<feature type="domain" description="Disease resistance protein winged helix" evidence="8">
    <location>
        <begin position="710"/>
        <end position="781"/>
    </location>
</feature>
<keyword evidence="2" id="KW-0547">Nucleotide-binding</keyword>
<evidence type="ECO:0000313" key="10">
    <source>
        <dbReference type="EMBL" id="KAF7811676.1"/>
    </source>
</evidence>
<feature type="transmembrane region" description="Helical" evidence="5">
    <location>
        <begin position="273"/>
        <end position="295"/>
    </location>
</feature>
<dbReference type="Pfam" id="PF00931">
    <property type="entry name" value="NB-ARC"/>
    <property type="match status" value="1"/>
</dbReference>
<evidence type="ECO:0000259" key="9">
    <source>
        <dbReference type="Pfam" id="PF23598"/>
    </source>
</evidence>
<dbReference type="Pfam" id="PF23559">
    <property type="entry name" value="WHD_DRP"/>
    <property type="match status" value="1"/>
</dbReference>